<gene>
    <name evidence="3" type="ORF">GCM10008171_24650</name>
</gene>
<dbReference type="PROSITE" id="PS51208">
    <property type="entry name" value="AUTOTRANSPORTER"/>
    <property type="match status" value="1"/>
</dbReference>
<dbReference type="EMBL" id="BSFK01000013">
    <property type="protein sequence ID" value="GLK77211.1"/>
    <property type="molecule type" value="Genomic_DNA"/>
</dbReference>
<accession>A0A9W6JIV4</accession>
<evidence type="ECO:0000259" key="2">
    <source>
        <dbReference type="PROSITE" id="PS51208"/>
    </source>
</evidence>
<name>A0A9W6JIV4_9HYPH</name>
<reference evidence="3" key="2">
    <citation type="submission" date="2023-01" db="EMBL/GenBank/DDBJ databases">
        <authorList>
            <person name="Sun Q."/>
            <person name="Evtushenko L."/>
        </authorList>
    </citation>
    <scope>NUCLEOTIDE SEQUENCE</scope>
    <source>
        <strain evidence="3">VKM B-2555</strain>
    </source>
</reference>
<evidence type="ECO:0000256" key="1">
    <source>
        <dbReference type="SAM" id="SignalP"/>
    </source>
</evidence>
<dbReference type="Pfam" id="PF03797">
    <property type="entry name" value="Autotransporter"/>
    <property type="match status" value="1"/>
</dbReference>
<protein>
    <recommendedName>
        <fullName evidence="2">Autotransporter domain-containing protein</fullName>
    </recommendedName>
</protein>
<dbReference type="InterPro" id="IPR005546">
    <property type="entry name" value="Autotransporte_beta"/>
</dbReference>
<keyword evidence="4" id="KW-1185">Reference proteome</keyword>
<organism evidence="3 4">
    <name type="scientific">Methylopila jiangsuensis</name>
    <dbReference type="NCBI Taxonomy" id="586230"/>
    <lineage>
        <taxon>Bacteria</taxon>
        <taxon>Pseudomonadati</taxon>
        <taxon>Pseudomonadota</taxon>
        <taxon>Alphaproteobacteria</taxon>
        <taxon>Hyphomicrobiales</taxon>
        <taxon>Methylopilaceae</taxon>
        <taxon>Methylopila</taxon>
    </lineage>
</organism>
<dbReference type="RefSeq" id="WP_271205068.1">
    <property type="nucleotide sequence ID" value="NZ_BSFK01000013.1"/>
</dbReference>
<dbReference type="InterPro" id="IPR036709">
    <property type="entry name" value="Autotransporte_beta_dom_sf"/>
</dbReference>
<feature type="chain" id="PRO_5040991056" description="Autotransporter domain-containing protein" evidence="1">
    <location>
        <begin position="27"/>
        <end position="336"/>
    </location>
</feature>
<sequence length="336" mass="34451">MTSRTLSRAGLALGVTLALCAAPALADDLRTNQALVETGVFLAHSEAEAAFTRLDADRKEKGAVVTQAKTFVDVGGASFGQAERGERLGYGGGTSQLRVGIDRDIGGGVVVGAMTAMGAGSVSSGDLSGGTLAQHVDVYGRVEKGSAFAKLLFGGSVVGFRAIDRGPDADRVSARAISRNLRLAAQAGGDIVVRGVKVSPSVGVGLYANALSGYRERGGANAFAYRSRLAQAAIGSFRLKAARSFKLDATHDLNLEAFVGADEMLAFDSTPLRASNAAGDRIRASWSGSPTGRGVVGGLGLGTELAKGVDLKFSYDYGSRDGFATHAGRGRLGVSF</sequence>
<evidence type="ECO:0000313" key="3">
    <source>
        <dbReference type="EMBL" id="GLK77211.1"/>
    </source>
</evidence>
<evidence type="ECO:0000313" key="4">
    <source>
        <dbReference type="Proteomes" id="UP001143364"/>
    </source>
</evidence>
<feature type="domain" description="Autotransporter" evidence="2">
    <location>
        <begin position="63"/>
        <end position="336"/>
    </location>
</feature>
<reference evidence="3" key="1">
    <citation type="journal article" date="2014" name="Int. J. Syst. Evol. Microbiol.">
        <title>Complete genome sequence of Corynebacterium casei LMG S-19264T (=DSM 44701T), isolated from a smear-ripened cheese.</title>
        <authorList>
            <consortium name="US DOE Joint Genome Institute (JGI-PGF)"/>
            <person name="Walter F."/>
            <person name="Albersmeier A."/>
            <person name="Kalinowski J."/>
            <person name="Ruckert C."/>
        </authorList>
    </citation>
    <scope>NUCLEOTIDE SEQUENCE</scope>
    <source>
        <strain evidence="3">VKM B-2555</strain>
    </source>
</reference>
<dbReference type="SUPFAM" id="SSF103515">
    <property type="entry name" value="Autotransporter"/>
    <property type="match status" value="1"/>
</dbReference>
<proteinExistence type="predicted"/>
<comment type="caution">
    <text evidence="3">The sequence shown here is derived from an EMBL/GenBank/DDBJ whole genome shotgun (WGS) entry which is preliminary data.</text>
</comment>
<feature type="signal peptide" evidence="1">
    <location>
        <begin position="1"/>
        <end position="26"/>
    </location>
</feature>
<dbReference type="Proteomes" id="UP001143364">
    <property type="component" value="Unassembled WGS sequence"/>
</dbReference>
<dbReference type="AlphaFoldDB" id="A0A9W6JIV4"/>
<keyword evidence="1" id="KW-0732">Signal</keyword>
<dbReference type="Gene3D" id="2.40.128.130">
    <property type="entry name" value="Autotransporter beta-domain"/>
    <property type="match status" value="1"/>
</dbReference>